<gene>
    <name evidence="3" type="ORF">R5A26_41310</name>
</gene>
<feature type="compositionally biased region" description="Low complexity" evidence="1">
    <location>
        <begin position="128"/>
        <end position="148"/>
    </location>
</feature>
<keyword evidence="2" id="KW-0732">Signal</keyword>
<organism evidence="3 4">
    <name type="scientific">Streptomyces prunicolor</name>
    <dbReference type="NCBI Taxonomy" id="67348"/>
    <lineage>
        <taxon>Bacteria</taxon>
        <taxon>Bacillati</taxon>
        <taxon>Actinomycetota</taxon>
        <taxon>Actinomycetes</taxon>
        <taxon>Kitasatosporales</taxon>
        <taxon>Streptomycetaceae</taxon>
        <taxon>Streptomyces</taxon>
    </lineage>
</organism>
<proteinExistence type="predicted"/>
<accession>A0ABU4FP55</accession>
<feature type="region of interest" description="Disordered" evidence="1">
    <location>
        <begin position="118"/>
        <end position="148"/>
    </location>
</feature>
<keyword evidence="4" id="KW-1185">Reference proteome</keyword>
<evidence type="ECO:0000256" key="2">
    <source>
        <dbReference type="SAM" id="SignalP"/>
    </source>
</evidence>
<feature type="chain" id="PRO_5046472161" description="Tat pathway signal sequence domain protein" evidence="2">
    <location>
        <begin position="33"/>
        <end position="276"/>
    </location>
</feature>
<sequence length="276" mass="29050">MTVQRRHRIATAFVGVVTAATFIVGSTSAASAADAVDSEVAAALQRVGAGTWSDSDLTLIKEREPDLADQIADPRSSAVTIEASAVKYLDGEIGPQPVEGEGNPADTSDDETLTALTDAESAGTLDNTATAGTDPTTTTTPAAATTSAKTASASLSASAAAASTAWKWVDVWYSHKSLLGSTIYRYHTYVKFQYNGTKVTAWGTRYDYLSNEQDIVQLGDRILNQKTGVPASSATSTMKRHVELCVISYGCYANLYPYIKIKVKGNGSYTYSGSGG</sequence>
<dbReference type="Proteomes" id="UP001187346">
    <property type="component" value="Unassembled WGS sequence"/>
</dbReference>
<feature type="region of interest" description="Disordered" evidence="1">
    <location>
        <begin position="91"/>
        <end position="110"/>
    </location>
</feature>
<name>A0ABU4FP55_9ACTN</name>
<dbReference type="EMBL" id="JAWMAJ010000223">
    <property type="protein sequence ID" value="MDV7222391.1"/>
    <property type="molecule type" value="Genomic_DNA"/>
</dbReference>
<protein>
    <recommendedName>
        <fullName evidence="5">Tat pathway signal sequence domain protein</fullName>
    </recommendedName>
</protein>
<evidence type="ECO:0008006" key="5">
    <source>
        <dbReference type="Google" id="ProtNLM"/>
    </source>
</evidence>
<evidence type="ECO:0000313" key="4">
    <source>
        <dbReference type="Proteomes" id="UP001187346"/>
    </source>
</evidence>
<evidence type="ECO:0000256" key="1">
    <source>
        <dbReference type="SAM" id="MobiDB-lite"/>
    </source>
</evidence>
<reference evidence="3 4" key="1">
    <citation type="submission" date="2023-10" db="EMBL/GenBank/DDBJ databases">
        <title>Characterization of rhizosphere-enriched actinobacteria from wheat plants lab-grown on chernevaya soil.</title>
        <authorList>
            <person name="Tikhonova E.N."/>
            <person name="Konopkin A."/>
            <person name="Kravchenko I.K."/>
        </authorList>
    </citation>
    <scope>NUCLEOTIDE SEQUENCE [LARGE SCALE GENOMIC DNA]</scope>
    <source>
        <strain evidence="3 4">RR29</strain>
    </source>
</reference>
<comment type="caution">
    <text evidence="3">The sequence shown here is derived from an EMBL/GenBank/DDBJ whole genome shotgun (WGS) entry which is preliminary data.</text>
</comment>
<feature type="signal peptide" evidence="2">
    <location>
        <begin position="1"/>
        <end position="32"/>
    </location>
</feature>
<evidence type="ECO:0000313" key="3">
    <source>
        <dbReference type="EMBL" id="MDV7222391.1"/>
    </source>
</evidence>
<dbReference type="RefSeq" id="WP_266857386.1">
    <property type="nucleotide sequence ID" value="NZ_JAPEMW010000001.1"/>
</dbReference>